<feature type="signal peptide" evidence="1">
    <location>
        <begin position="1"/>
        <end position="19"/>
    </location>
</feature>
<keyword evidence="3" id="KW-1185">Reference proteome</keyword>
<keyword evidence="1" id="KW-0732">Signal</keyword>
<evidence type="ECO:0008006" key="4">
    <source>
        <dbReference type="Google" id="ProtNLM"/>
    </source>
</evidence>
<evidence type="ECO:0000313" key="2">
    <source>
        <dbReference type="EMBL" id="TWF41287.1"/>
    </source>
</evidence>
<proteinExistence type="predicted"/>
<organism evidence="2 3">
    <name type="scientific">Chitinophaga polysaccharea</name>
    <dbReference type="NCBI Taxonomy" id="1293035"/>
    <lineage>
        <taxon>Bacteria</taxon>
        <taxon>Pseudomonadati</taxon>
        <taxon>Bacteroidota</taxon>
        <taxon>Chitinophagia</taxon>
        <taxon>Chitinophagales</taxon>
        <taxon>Chitinophagaceae</taxon>
        <taxon>Chitinophaga</taxon>
    </lineage>
</organism>
<protein>
    <recommendedName>
        <fullName evidence="4">Endosialidase-like protein</fullName>
    </recommendedName>
</protein>
<accession>A0A561PT34</accession>
<evidence type="ECO:0000256" key="1">
    <source>
        <dbReference type="SAM" id="SignalP"/>
    </source>
</evidence>
<feature type="chain" id="PRO_5022160301" description="Endosialidase-like protein" evidence="1">
    <location>
        <begin position="20"/>
        <end position="331"/>
    </location>
</feature>
<reference evidence="2 3" key="1">
    <citation type="submission" date="2019-06" db="EMBL/GenBank/DDBJ databases">
        <title>Sorghum-associated microbial communities from plants grown in Nebraska, USA.</title>
        <authorList>
            <person name="Schachtman D."/>
        </authorList>
    </citation>
    <scope>NUCLEOTIDE SEQUENCE [LARGE SCALE GENOMIC DNA]</scope>
    <source>
        <strain evidence="2 3">1209</strain>
    </source>
</reference>
<dbReference type="AlphaFoldDB" id="A0A561PT34"/>
<name>A0A561PT34_9BACT</name>
<gene>
    <name evidence="2" type="ORF">FHW36_10391</name>
</gene>
<sequence length="331" mass="35867">MKYIITTAIVLFAALTVKAQNIYPPTGNVGIGTNTPSASLHVNNGNIKVTNPNFYPYGVNIDMDSTTSPWAREFGISYKASGKVASFGAYMNNGVFNYAYIGGNTTNYASHNATWMTFKPNGYVGIGTIAPSSLLDVNGGNIKATNPNGYPYGINIDVDYNTGNWAREFGISYKGATLGTGKLVSLGAYANNENLIYAYIGGNTTANIPVSTPWMVFKPNGNIGIGTTDPGTSKLAVEGLLSARRVKVTQASPWPDYVFEKTYELPKLDTLEQFIDQHKHLPQLPSAATVNAEGVDLGEVNRALVQKVEELTLYIIQLNKEIQLLKKEKNK</sequence>
<comment type="caution">
    <text evidence="2">The sequence shown here is derived from an EMBL/GenBank/DDBJ whole genome shotgun (WGS) entry which is preliminary data.</text>
</comment>
<dbReference type="OrthoDB" id="655527at2"/>
<dbReference type="EMBL" id="VIWO01000003">
    <property type="protein sequence ID" value="TWF41287.1"/>
    <property type="molecule type" value="Genomic_DNA"/>
</dbReference>
<dbReference type="RefSeq" id="WP_145668263.1">
    <property type="nucleotide sequence ID" value="NZ_VIWO01000003.1"/>
</dbReference>
<evidence type="ECO:0000313" key="3">
    <source>
        <dbReference type="Proteomes" id="UP000320811"/>
    </source>
</evidence>
<dbReference type="Proteomes" id="UP000320811">
    <property type="component" value="Unassembled WGS sequence"/>
</dbReference>